<dbReference type="EMBL" id="RBIL01000002">
    <property type="protein sequence ID" value="RKQ86517.1"/>
    <property type="molecule type" value="Genomic_DNA"/>
</dbReference>
<dbReference type="InterPro" id="IPR023168">
    <property type="entry name" value="GatB_Yqey_C_2"/>
</dbReference>
<accession>A0A660KXS6</accession>
<dbReference type="InterPro" id="IPR042184">
    <property type="entry name" value="YqeY/Aim41_N"/>
</dbReference>
<evidence type="ECO:0000313" key="2">
    <source>
        <dbReference type="EMBL" id="RKQ86517.1"/>
    </source>
</evidence>
<feature type="coiled-coil region" evidence="1">
    <location>
        <begin position="34"/>
        <end position="64"/>
    </location>
</feature>
<dbReference type="SUPFAM" id="SSF89095">
    <property type="entry name" value="GatB/YqeY motif"/>
    <property type="match status" value="1"/>
</dbReference>
<comment type="caution">
    <text evidence="2">The sequence shown here is derived from an EMBL/GenBank/DDBJ whole genome shotgun (WGS) entry which is preliminary data.</text>
</comment>
<dbReference type="Gene3D" id="1.10.10.410">
    <property type="match status" value="1"/>
</dbReference>
<dbReference type="Proteomes" id="UP000278962">
    <property type="component" value="Unassembled WGS sequence"/>
</dbReference>
<dbReference type="Pfam" id="PF09424">
    <property type="entry name" value="YqeY"/>
    <property type="match status" value="1"/>
</dbReference>
<proteinExistence type="predicted"/>
<dbReference type="InterPro" id="IPR003789">
    <property type="entry name" value="Asn/Gln_tRNA_amidoTrase-B-like"/>
</dbReference>
<dbReference type="GO" id="GO:0016884">
    <property type="term" value="F:carbon-nitrogen ligase activity, with glutamine as amido-N-donor"/>
    <property type="evidence" value="ECO:0007669"/>
    <property type="project" value="InterPro"/>
</dbReference>
<dbReference type="InterPro" id="IPR019004">
    <property type="entry name" value="YqeY/Aim41"/>
</dbReference>
<keyword evidence="1" id="KW-0175">Coiled coil</keyword>
<dbReference type="PANTHER" id="PTHR28055">
    <property type="entry name" value="ALTERED INHERITANCE OF MITOCHONDRIA PROTEIN 41, MITOCHONDRIAL"/>
    <property type="match status" value="1"/>
</dbReference>
<name>A0A660KXS6_9ACTN</name>
<gene>
    <name evidence="2" type="ORF">C8N24_4530</name>
</gene>
<dbReference type="Gene3D" id="1.10.1510.10">
    <property type="entry name" value="Uncharacterised protein YqeY/AIM41 PF09424, N-terminal domain"/>
    <property type="match status" value="1"/>
</dbReference>
<evidence type="ECO:0000256" key="1">
    <source>
        <dbReference type="SAM" id="Coils"/>
    </source>
</evidence>
<reference evidence="2 3" key="1">
    <citation type="submission" date="2018-10" db="EMBL/GenBank/DDBJ databases">
        <title>Genomic Encyclopedia of Archaeal and Bacterial Type Strains, Phase II (KMG-II): from individual species to whole genera.</title>
        <authorList>
            <person name="Goeker M."/>
        </authorList>
    </citation>
    <scope>NUCLEOTIDE SEQUENCE [LARGE SCALE GENOMIC DNA]</scope>
    <source>
        <strain evidence="2 3">DSM 14954</strain>
    </source>
</reference>
<organism evidence="2 3">
    <name type="scientific">Solirubrobacter pauli</name>
    <dbReference type="NCBI Taxonomy" id="166793"/>
    <lineage>
        <taxon>Bacteria</taxon>
        <taxon>Bacillati</taxon>
        <taxon>Actinomycetota</taxon>
        <taxon>Thermoleophilia</taxon>
        <taxon>Solirubrobacterales</taxon>
        <taxon>Solirubrobacteraceae</taxon>
        <taxon>Solirubrobacter</taxon>
    </lineage>
</organism>
<evidence type="ECO:0008006" key="4">
    <source>
        <dbReference type="Google" id="ProtNLM"/>
    </source>
</evidence>
<dbReference type="PANTHER" id="PTHR28055:SF1">
    <property type="entry name" value="ALTERED INHERITANCE OF MITOCHONDRIA PROTEIN 41, MITOCHONDRIAL"/>
    <property type="match status" value="1"/>
</dbReference>
<keyword evidence="3" id="KW-1185">Reference proteome</keyword>
<evidence type="ECO:0000313" key="3">
    <source>
        <dbReference type="Proteomes" id="UP000278962"/>
    </source>
</evidence>
<protein>
    <recommendedName>
        <fullName evidence="4">GatB/YqeY domain-containing protein</fullName>
    </recommendedName>
</protein>
<sequence>MKAGERERVQALRLVLSELQKAEKEGGADELAVLRRERKRRREAEEAYREAGRAELAAQEAQEAEIIEAYLPQELSDAELEALVEAGVQSTGASSPRDMGRVIKHVMEAAGGRADGKRVSTKVKEALS</sequence>
<dbReference type="AlphaFoldDB" id="A0A660KXS6"/>